<accession>A0A067T6F6</accession>
<dbReference type="STRING" id="685588.A0A067T6F6"/>
<name>A0A067T6F6_GALM3</name>
<protein>
    <submittedName>
        <fullName evidence="1">Uncharacterized protein</fullName>
    </submittedName>
</protein>
<reference evidence="2" key="1">
    <citation type="journal article" date="2014" name="Proc. Natl. Acad. Sci. U.S.A.">
        <title>Extensive sampling of basidiomycete genomes demonstrates inadequacy of the white-rot/brown-rot paradigm for wood decay fungi.</title>
        <authorList>
            <person name="Riley R."/>
            <person name="Salamov A.A."/>
            <person name="Brown D.W."/>
            <person name="Nagy L.G."/>
            <person name="Floudas D."/>
            <person name="Held B.W."/>
            <person name="Levasseur A."/>
            <person name="Lombard V."/>
            <person name="Morin E."/>
            <person name="Otillar R."/>
            <person name="Lindquist E.A."/>
            <person name="Sun H."/>
            <person name="LaButti K.M."/>
            <person name="Schmutz J."/>
            <person name="Jabbour D."/>
            <person name="Luo H."/>
            <person name="Baker S.E."/>
            <person name="Pisabarro A.G."/>
            <person name="Walton J.D."/>
            <person name="Blanchette R.A."/>
            <person name="Henrissat B."/>
            <person name="Martin F."/>
            <person name="Cullen D."/>
            <person name="Hibbett D.S."/>
            <person name="Grigoriev I.V."/>
        </authorList>
    </citation>
    <scope>NUCLEOTIDE SEQUENCE [LARGE SCALE GENOMIC DNA]</scope>
    <source>
        <strain evidence="2">CBS 339.88</strain>
    </source>
</reference>
<proteinExistence type="predicted"/>
<evidence type="ECO:0000313" key="2">
    <source>
        <dbReference type="Proteomes" id="UP000027222"/>
    </source>
</evidence>
<keyword evidence="2" id="KW-1185">Reference proteome</keyword>
<dbReference type="Proteomes" id="UP000027222">
    <property type="component" value="Unassembled WGS sequence"/>
</dbReference>
<sequence>MVRMQAREIAETKAIADEGNRKVDSCYCSPDDNANCDLFVFGLYDGGLYKYSGKDATTLSKHQLGSQIITIVAAMRQLTLNVGSASSTTLGTVSIFDRGAETIAAHDNNDGAVSIASASSTASGSSPIVLWRWTPSRHRNTLGNNSGWKVMGLIELIWKILMVVFACTYFFDLQPKLRGTAAIPRGSNSISTASWFDVTAWLNGTQVFAGKIRRD</sequence>
<organism evidence="1 2">
    <name type="scientific">Galerina marginata (strain CBS 339.88)</name>
    <dbReference type="NCBI Taxonomy" id="685588"/>
    <lineage>
        <taxon>Eukaryota</taxon>
        <taxon>Fungi</taxon>
        <taxon>Dikarya</taxon>
        <taxon>Basidiomycota</taxon>
        <taxon>Agaricomycotina</taxon>
        <taxon>Agaricomycetes</taxon>
        <taxon>Agaricomycetidae</taxon>
        <taxon>Agaricales</taxon>
        <taxon>Agaricineae</taxon>
        <taxon>Strophariaceae</taxon>
        <taxon>Galerina</taxon>
    </lineage>
</organism>
<gene>
    <name evidence="1" type="ORF">GALMADRAFT_141600</name>
</gene>
<dbReference type="EMBL" id="KL142383">
    <property type="protein sequence ID" value="KDR74588.1"/>
    <property type="molecule type" value="Genomic_DNA"/>
</dbReference>
<dbReference type="HOGENOM" id="CLU_1283338_0_0_1"/>
<dbReference type="AlphaFoldDB" id="A0A067T6F6"/>
<dbReference type="OrthoDB" id="2654453at2759"/>
<evidence type="ECO:0000313" key="1">
    <source>
        <dbReference type="EMBL" id="KDR74588.1"/>
    </source>
</evidence>